<reference evidence="2" key="1">
    <citation type="journal article" date="2019" name="Int. J. Syst. Evol. Microbiol.">
        <title>The Global Catalogue of Microorganisms (GCM) 10K type strain sequencing project: providing services to taxonomists for standard genome sequencing and annotation.</title>
        <authorList>
            <consortium name="The Broad Institute Genomics Platform"/>
            <consortium name="The Broad Institute Genome Sequencing Center for Infectious Disease"/>
            <person name="Wu L."/>
            <person name="Ma J."/>
        </authorList>
    </citation>
    <scope>NUCLEOTIDE SEQUENCE [LARGE SCALE GENOMIC DNA]</scope>
    <source>
        <strain evidence="2">JCM 4376</strain>
    </source>
</reference>
<organism evidence="1 2">
    <name type="scientific">Streptomyces gelaticus</name>
    <dbReference type="NCBI Taxonomy" id="285446"/>
    <lineage>
        <taxon>Bacteria</taxon>
        <taxon>Bacillati</taxon>
        <taxon>Actinomycetota</taxon>
        <taxon>Actinomycetes</taxon>
        <taxon>Kitasatosporales</taxon>
        <taxon>Streptomycetaceae</taxon>
        <taxon>Streptomyces</taxon>
    </lineage>
</organism>
<sequence length="70" mass="7093">MGSAVVLGIESSCDETGVRAGARPADRVVVRRDRVRGGARPAPLEVSTDPSAPLEYAALHPVARAGAGVA</sequence>
<accession>A0ABQ2VT95</accession>
<gene>
    <name evidence="1" type="ORF">GCM10015535_04330</name>
</gene>
<proteinExistence type="predicted"/>
<evidence type="ECO:0008006" key="3">
    <source>
        <dbReference type="Google" id="ProtNLM"/>
    </source>
</evidence>
<keyword evidence="2" id="KW-1185">Reference proteome</keyword>
<evidence type="ECO:0000313" key="2">
    <source>
        <dbReference type="Proteomes" id="UP000660675"/>
    </source>
</evidence>
<protein>
    <recommendedName>
        <fullName evidence="3">tRNA (Adenosine(37)-N6)-threonylcarbamoyltransferase complex transferase subunit TsaD</fullName>
    </recommendedName>
</protein>
<dbReference type="EMBL" id="BMTF01000001">
    <property type="protein sequence ID" value="GGV74867.1"/>
    <property type="molecule type" value="Genomic_DNA"/>
</dbReference>
<evidence type="ECO:0000313" key="1">
    <source>
        <dbReference type="EMBL" id="GGV74867.1"/>
    </source>
</evidence>
<dbReference type="Proteomes" id="UP000660675">
    <property type="component" value="Unassembled WGS sequence"/>
</dbReference>
<name>A0ABQ2VT95_9ACTN</name>
<comment type="caution">
    <text evidence="1">The sequence shown here is derived from an EMBL/GenBank/DDBJ whole genome shotgun (WGS) entry which is preliminary data.</text>
</comment>